<dbReference type="OrthoDB" id="5419848at2"/>
<dbReference type="RefSeq" id="WP_134212969.1">
    <property type="nucleotide sequence ID" value="NZ_QFFZ01000008.1"/>
</dbReference>
<dbReference type="AlphaFoldDB" id="A0A4Y7RTK3"/>
<sequence length="92" mass="11113">MEYYSQFEEILKNFSRASCGGCRSENVQCPIICEAKTCYREKGIDFCFQCGEYPCEKQFSGRLRERWKEKNDRMKEIGVVEFYYEQKNLPRY</sequence>
<dbReference type="EMBL" id="QFFZ01000008">
    <property type="protein sequence ID" value="TEB12201.1"/>
    <property type="molecule type" value="Genomic_DNA"/>
</dbReference>
<dbReference type="Proteomes" id="UP000297597">
    <property type="component" value="Unassembled WGS sequence"/>
</dbReference>
<evidence type="ECO:0000313" key="1">
    <source>
        <dbReference type="EMBL" id="TEB12201.1"/>
    </source>
</evidence>
<dbReference type="Pfam" id="PF12675">
    <property type="entry name" value="DUF3795"/>
    <property type="match status" value="1"/>
</dbReference>
<gene>
    <name evidence="1" type="ORF">Pmgp_01092</name>
</gene>
<dbReference type="InterPro" id="IPR024227">
    <property type="entry name" value="DUF3795"/>
</dbReference>
<organism evidence="1 2">
    <name type="scientific">Pelotomaculum propionicicum</name>
    <dbReference type="NCBI Taxonomy" id="258475"/>
    <lineage>
        <taxon>Bacteria</taxon>
        <taxon>Bacillati</taxon>
        <taxon>Bacillota</taxon>
        <taxon>Clostridia</taxon>
        <taxon>Eubacteriales</taxon>
        <taxon>Desulfotomaculaceae</taxon>
        <taxon>Pelotomaculum</taxon>
    </lineage>
</organism>
<evidence type="ECO:0008006" key="3">
    <source>
        <dbReference type="Google" id="ProtNLM"/>
    </source>
</evidence>
<reference evidence="1 2" key="1">
    <citation type="journal article" date="2018" name="Environ. Microbiol.">
        <title>Novel energy conservation strategies and behaviour of Pelotomaculum schinkii driving syntrophic propionate catabolism.</title>
        <authorList>
            <person name="Hidalgo-Ahumada C.A.P."/>
            <person name="Nobu M.K."/>
            <person name="Narihiro T."/>
            <person name="Tamaki H."/>
            <person name="Liu W.T."/>
            <person name="Kamagata Y."/>
            <person name="Stams A.J.M."/>
            <person name="Imachi H."/>
            <person name="Sousa D.Z."/>
        </authorList>
    </citation>
    <scope>NUCLEOTIDE SEQUENCE [LARGE SCALE GENOMIC DNA]</scope>
    <source>
        <strain evidence="1 2">MGP</strain>
    </source>
</reference>
<proteinExistence type="predicted"/>
<name>A0A4Y7RTK3_9FIRM</name>
<evidence type="ECO:0000313" key="2">
    <source>
        <dbReference type="Proteomes" id="UP000297597"/>
    </source>
</evidence>
<keyword evidence="2" id="KW-1185">Reference proteome</keyword>
<protein>
    <recommendedName>
        <fullName evidence="3">DUF3795 domain-containing protein</fullName>
    </recommendedName>
</protein>
<comment type="caution">
    <text evidence="1">The sequence shown here is derived from an EMBL/GenBank/DDBJ whole genome shotgun (WGS) entry which is preliminary data.</text>
</comment>
<accession>A0A4Y7RTK3</accession>